<dbReference type="AlphaFoldDB" id="A0AAN5ICA4"/>
<accession>A0AAN5ICA4</accession>
<evidence type="ECO:0000313" key="3">
    <source>
        <dbReference type="Proteomes" id="UP001328107"/>
    </source>
</evidence>
<keyword evidence="1" id="KW-0732">Signal</keyword>
<evidence type="ECO:0000256" key="1">
    <source>
        <dbReference type="SAM" id="SignalP"/>
    </source>
</evidence>
<dbReference type="EMBL" id="BTRK01000006">
    <property type="protein sequence ID" value="GMR60883.1"/>
    <property type="molecule type" value="Genomic_DNA"/>
</dbReference>
<name>A0AAN5ICA4_9BILA</name>
<feature type="chain" id="PRO_5042892533" evidence="1">
    <location>
        <begin position="19"/>
        <end position="67"/>
    </location>
</feature>
<dbReference type="Proteomes" id="UP001328107">
    <property type="component" value="Unassembled WGS sequence"/>
</dbReference>
<feature type="non-terminal residue" evidence="2">
    <location>
        <position position="1"/>
    </location>
</feature>
<sequence>ILLLVISVLSSSAPQWGGWGNRGGSEVIERDITTVNNPWGGSETIEKDIIIENNNNNGGWNNGWNNG</sequence>
<proteinExistence type="predicted"/>
<feature type="signal peptide" evidence="1">
    <location>
        <begin position="1"/>
        <end position="18"/>
    </location>
</feature>
<protein>
    <submittedName>
        <fullName evidence="2">Uncharacterized protein</fullName>
    </submittedName>
</protein>
<reference evidence="3" key="1">
    <citation type="submission" date="2022-10" db="EMBL/GenBank/DDBJ databases">
        <title>Genome assembly of Pristionchus species.</title>
        <authorList>
            <person name="Yoshida K."/>
            <person name="Sommer R.J."/>
        </authorList>
    </citation>
    <scope>NUCLEOTIDE SEQUENCE [LARGE SCALE GENOMIC DNA]</scope>
    <source>
        <strain evidence="3">RS5460</strain>
    </source>
</reference>
<feature type="non-terminal residue" evidence="2">
    <location>
        <position position="67"/>
    </location>
</feature>
<gene>
    <name evidence="2" type="ORF">PMAYCL1PPCAC_31078</name>
</gene>
<keyword evidence="3" id="KW-1185">Reference proteome</keyword>
<evidence type="ECO:0000313" key="2">
    <source>
        <dbReference type="EMBL" id="GMR60883.1"/>
    </source>
</evidence>
<organism evidence="2 3">
    <name type="scientific">Pristionchus mayeri</name>
    <dbReference type="NCBI Taxonomy" id="1317129"/>
    <lineage>
        <taxon>Eukaryota</taxon>
        <taxon>Metazoa</taxon>
        <taxon>Ecdysozoa</taxon>
        <taxon>Nematoda</taxon>
        <taxon>Chromadorea</taxon>
        <taxon>Rhabditida</taxon>
        <taxon>Rhabditina</taxon>
        <taxon>Diplogasteromorpha</taxon>
        <taxon>Diplogasteroidea</taxon>
        <taxon>Neodiplogasteridae</taxon>
        <taxon>Pristionchus</taxon>
    </lineage>
</organism>
<comment type="caution">
    <text evidence="2">The sequence shown here is derived from an EMBL/GenBank/DDBJ whole genome shotgun (WGS) entry which is preliminary data.</text>
</comment>